<keyword evidence="11" id="KW-0456">Lyase</keyword>
<evidence type="ECO:0000256" key="3">
    <source>
        <dbReference type="ARBA" id="ARBA00007103"/>
    </source>
</evidence>
<dbReference type="RefSeq" id="WP_075065391.1">
    <property type="nucleotide sequence ID" value="NZ_LKAJ02000001.1"/>
</dbReference>
<evidence type="ECO:0000259" key="10">
    <source>
        <dbReference type="Pfam" id="PF00291"/>
    </source>
</evidence>
<dbReference type="PANTHER" id="PTHR10314">
    <property type="entry name" value="CYSTATHIONINE BETA-SYNTHASE"/>
    <property type="match status" value="1"/>
</dbReference>
<dbReference type="InterPro" id="IPR050214">
    <property type="entry name" value="Cys_Synth/Cystath_Beta-Synth"/>
</dbReference>
<dbReference type="AlphaFoldDB" id="A0A0Q9YZZ9"/>
<dbReference type="PATRIC" id="fig|1590043.3.peg.757"/>
<evidence type="ECO:0000256" key="8">
    <source>
        <dbReference type="ARBA" id="ARBA00078257"/>
    </source>
</evidence>
<dbReference type="Pfam" id="PF00291">
    <property type="entry name" value="PALP"/>
    <property type="match status" value="1"/>
</dbReference>
<evidence type="ECO:0000256" key="2">
    <source>
        <dbReference type="ARBA" id="ARBA00004962"/>
    </source>
</evidence>
<evidence type="ECO:0000256" key="9">
    <source>
        <dbReference type="ARBA" id="ARBA00079153"/>
    </source>
</evidence>
<dbReference type="Gene3D" id="3.40.50.1100">
    <property type="match status" value="2"/>
</dbReference>
<evidence type="ECO:0000313" key="12">
    <source>
        <dbReference type="EMBL" id="MCS5712462.1"/>
    </source>
</evidence>
<reference evidence="12" key="2">
    <citation type="journal article" date="2016" name="Genome Announc.">
        <title>Draft Genome Sequences of Two Novel Amoeba-Resistant Intranuclear Bacteria, 'Candidatus Berkiella cookevillensis' and 'Candidatus Berkiella aquae'.</title>
        <authorList>
            <person name="Mehari Y.T."/>
            <person name="Arivett B.A."/>
            <person name="Farone A.L."/>
            <person name="Gunderson J.H."/>
            <person name="Farone M.B."/>
        </authorList>
    </citation>
    <scope>NUCLEOTIDE SEQUENCE</scope>
    <source>
        <strain evidence="12">HT99</strain>
    </source>
</reference>
<evidence type="ECO:0000256" key="1">
    <source>
        <dbReference type="ARBA" id="ARBA00001933"/>
    </source>
</evidence>
<organism evidence="11">
    <name type="scientific">Candidatus Berkiella aquae</name>
    <dbReference type="NCBI Taxonomy" id="295108"/>
    <lineage>
        <taxon>Bacteria</taxon>
        <taxon>Pseudomonadati</taxon>
        <taxon>Pseudomonadota</taxon>
        <taxon>Gammaproteobacteria</taxon>
        <taxon>Candidatus Berkiellales</taxon>
        <taxon>Candidatus Berkiellaceae</taxon>
        <taxon>Candidatus Berkiella</taxon>
    </lineage>
</organism>
<dbReference type="InterPro" id="IPR001216">
    <property type="entry name" value="P-phosphate_BS"/>
</dbReference>
<comment type="similarity">
    <text evidence="3">Belongs to the cysteine synthase/cystathionine beta-synthase family.</text>
</comment>
<keyword evidence="13" id="KW-1185">Reference proteome</keyword>
<dbReference type="FunFam" id="3.40.50.1100:FF:000118">
    <property type="entry name" value="Related to CYS4-cystathionine beta-synthase"/>
    <property type="match status" value="1"/>
</dbReference>
<dbReference type="CDD" id="cd01561">
    <property type="entry name" value="CBS_like"/>
    <property type="match status" value="1"/>
</dbReference>
<gene>
    <name evidence="11" type="primary">cbs</name>
    <name evidence="11" type="ORF">HT99x_00758</name>
    <name evidence="12" type="ORF">HT99x_013555</name>
</gene>
<comment type="cofactor">
    <cofactor evidence="1">
        <name>pyridoxal 5'-phosphate</name>
        <dbReference type="ChEBI" id="CHEBI:597326"/>
    </cofactor>
</comment>
<dbReference type="PROSITE" id="PS00901">
    <property type="entry name" value="CYS_SYNTHASE"/>
    <property type="match status" value="1"/>
</dbReference>
<dbReference type="STRING" id="295108.HT99x_00758"/>
<evidence type="ECO:0000256" key="4">
    <source>
        <dbReference type="ARBA" id="ARBA00012681"/>
    </source>
</evidence>
<dbReference type="GO" id="GO:0016829">
    <property type="term" value="F:lyase activity"/>
    <property type="evidence" value="ECO:0007669"/>
    <property type="project" value="UniProtKB-KW"/>
</dbReference>
<evidence type="ECO:0000256" key="7">
    <source>
        <dbReference type="ARBA" id="ARBA00072081"/>
    </source>
</evidence>
<proteinExistence type="inferred from homology"/>
<protein>
    <recommendedName>
        <fullName evidence="7">Cysteine synthase B</fullName>
        <ecNumber evidence="4">2.5.1.47</ecNumber>
    </recommendedName>
    <alternativeName>
        <fullName evidence="8">O-acetylserine (thiol)-lyase B</fullName>
    </alternativeName>
    <alternativeName>
        <fullName evidence="9">O-acetylserine sulfhydrylase B</fullName>
    </alternativeName>
</protein>
<dbReference type="FunFam" id="3.40.50.1100:FF:000003">
    <property type="entry name" value="Cystathionine beta-synthase"/>
    <property type="match status" value="1"/>
</dbReference>
<dbReference type="InterPro" id="IPR001926">
    <property type="entry name" value="TrpB-like_PALP"/>
</dbReference>
<sequence length="322" mass="35468">MPYANSILECIGRTPLVKLQKVVNKKAATVLVKCEFMNPTGSIKDRMALYIIEQAEKKGLLRPGGTIVENTSGNTGLALAMIAAVKGYNAIFTLPDKMSQEKINMLKAFGAEVVITPTDVPGDSPEHYVEVAKRIARETPNAFYVNQYHNPDNITAHYYSTATELWQQTEGKIDAFVAGTGTGGTISGVGRYFKEHHYPAKIIGVDPIGSVHYDYFYTRQLVEPHVYKVEGIGEDILCEALDFSVIDEMRQTNDAQAFTMARRLVREEGLFCGGSSGAIVHTAVEIANELPPSKTVVALLTDSGSRYISKFLNDDWMKKNGF</sequence>
<comment type="pathway">
    <text evidence="2">Amino-acid biosynthesis; L-cysteine biosynthesis; L-cysteine from L-serine: step 2/2.</text>
</comment>
<reference evidence="11" key="1">
    <citation type="submission" date="2015-09" db="EMBL/GenBank/DDBJ databases">
        <title>Draft Genome Sequences of Two Novel Amoeba-resistant Intranuclear Bacteria, Candidatus Berkiella cookevillensis and Candidatus Berkiella aquae.</title>
        <authorList>
            <person name="Mehari Y.T."/>
            <person name="Arivett B.A."/>
            <person name="Farone A.L."/>
            <person name="Gunderson J.H."/>
            <person name="Farone M.B."/>
        </authorList>
    </citation>
    <scope>NUCLEOTIDE SEQUENCE [LARGE SCALE GENOMIC DNA]</scope>
    <source>
        <strain evidence="11">HT99</strain>
    </source>
</reference>
<keyword evidence="5" id="KW-0663">Pyridoxal phosphate</keyword>
<dbReference type="OrthoDB" id="9805733at2"/>
<dbReference type="GO" id="GO:0004124">
    <property type="term" value="F:cysteine synthase activity"/>
    <property type="evidence" value="ECO:0007669"/>
    <property type="project" value="UniProtKB-EC"/>
</dbReference>
<dbReference type="Proteomes" id="UP000051497">
    <property type="component" value="Unassembled WGS sequence"/>
</dbReference>
<reference evidence="12" key="3">
    <citation type="submission" date="2021-06" db="EMBL/GenBank/DDBJ databases">
        <title>Genomic Description and Analysis of Intracellular Bacteria, Candidatus Berkiella cookevillensis and Candidatus Berkiella aquae.</title>
        <authorList>
            <person name="Kidane D.T."/>
            <person name="Mehari Y.T."/>
            <person name="Rice F.C."/>
            <person name="Arivett B.A."/>
            <person name="Farone A.L."/>
            <person name="Berk S.G."/>
            <person name="Farone M.B."/>
        </authorList>
    </citation>
    <scope>NUCLEOTIDE SEQUENCE</scope>
    <source>
        <strain evidence="12">HT99</strain>
    </source>
</reference>
<evidence type="ECO:0000313" key="13">
    <source>
        <dbReference type="Proteomes" id="UP000051497"/>
    </source>
</evidence>
<comment type="caution">
    <text evidence="11">The sequence shown here is derived from an EMBL/GenBank/DDBJ whole genome shotgun (WGS) entry which is preliminary data.</text>
</comment>
<feature type="domain" description="Tryptophan synthase beta chain-like PALP" evidence="10">
    <location>
        <begin position="8"/>
        <end position="302"/>
    </location>
</feature>
<dbReference type="EMBL" id="LKAJ01000002">
    <property type="protein sequence ID" value="KRG22337.1"/>
    <property type="molecule type" value="Genomic_DNA"/>
</dbReference>
<accession>A0A0Q9YZZ9</accession>
<dbReference type="InterPro" id="IPR036052">
    <property type="entry name" value="TrpB-like_PALP_sf"/>
</dbReference>
<evidence type="ECO:0000256" key="6">
    <source>
        <dbReference type="ARBA" id="ARBA00047931"/>
    </source>
</evidence>
<evidence type="ECO:0000256" key="5">
    <source>
        <dbReference type="ARBA" id="ARBA00022898"/>
    </source>
</evidence>
<dbReference type="EMBL" id="LKAJ02000001">
    <property type="protein sequence ID" value="MCS5712462.1"/>
    <property type="molecule type" value="Genomic_DNA"/>
</dbReference>
<dbReference type="EC" id="2.5.1.47" evidence="4"/>
<name>A0A0Q9YZZ9_9GAMM</name>
<dbReference type="SUPFAM" id="SSF53686">
    <property type="entry name" value="Tryptophan synthase beta subunit-like PLP-dependent enzymes"/>
    <property type="match status" value="1"/>
</dbReference>
<dbReference type="GO" id="GO:0006535">
    <property type="term" value="P:cysteine biosynthetic process from serine"/>
    <property type="evidence" value="ECO:0007669"/>
    <property type="project" value="InterPro"/>
</dbReference>
<comment type="catalytic activity">
    <reaction evidence="6">
        <text>O-acetyl-L-serine + hydrogen sulfide = L-cysteine + acetate</text>
        <dbReference type="Rhea" id="RHEA:14829"/>
        <dbReference type="ChEBI" id="CHEBI:29919"/>
        <dbReference type="ChEBI" id="CHEBI:30089"/>
        <dbReference type="ChEBI" id="CHEBI:35235"/>
        <dbReference type="ChEBI" id="CHEBI:58340"/>
        <dbReference type="EC" id="2.5.1.47"/>
    </reaction>
</comment>
<evidence type="ECO:0000313" key="11">
    <source>
        <dbReference type="EMBL" id="KRG22337.1"/>
    </source>
</evidence>